<reference evidence="6" key="1">
    <citation type="submission" date="2021-10" db="EMBL/GenBank/DDBJ databases">
        <title>Loktanella gaetbuli sp. nov., isolated from a tidal flat.</title>
        <authorList>
            <person name="Park S."/>
            <person name="Yoon J.-H."/>
        </authorList>
    </citation>
    <scope>NUCLEOTIDE SEQUENCE</scope>
    <source>
        <strain evidence="6">TSTF-M6</strain>
    </source>
</reference>
<proteinExistence type="inferred from homology"/>
<evidence type="ECO:0000259" key="5">
    <source>
        <dbReference type="PROSITE" id="PS50931"/>
    </source>
</evidence>
<evidence type="ECO:0000256" key="3">
    <source>
        <dbReference type="ARBA" id="ARBA00023125"/>
    </source>
</evidence>
<dbReference type="Proteomes" id="UP001138961">
    <property type="component" value="Unassembled WGS sequence"/>
</dbReference>
<keyword evidence="4" id="KW-0804">Transcription</keyword>
<dbReference type="InterPro" id="IPR000847">
    <property type="entry name" value="LysR_HTH_N"/>
</dbReference>
<dbReference type="SUPFAM" id="SSF46785">
    <property type="entry name" value="Winged helix' DNA-binding domain"/>
    <property type="match status" value="1"/>
</dbReference>
<comment type="caution">
    <text evidence="6">The sequence shown here is derived from an EMBL/GenBank/DDBJ whole genome shotgun (WGS) entry which is preliminary data.</text>
</comment>
<gene>
    <name evidence="6" type="ORF">LGQ03_09765</name>
</gene>
<dbReference type="Gene3D" id="1.10.10.10">
    <property type="entry name" value="Winged helix-like DNA-binding domain superfamily/Winged helix DNA-binding domain"/>
    <property type="match status" value="1"/>
</dbReference>
<keyword evidence="3" id="KW-0238">DNA-binding</keyword>
<dbReference type="PANTHER" id="PTHR30579:SF7">
    <property type="entry name" value="HTH-TYPE TRANSCRIPTIONAL REGULATOR LRHA-RELATED"/>
    <property type="match status" value="1"/>
</dbReference>
<keyword evidence="7" id="KW-1185">Reference proteome</keyword>
<dbReference type="RefSeq" id="WP_226748250.1">
    <property type="nucleotide sequence ID" value="NZ_JAJATZ010000004.1"/>
</dbReference>
<dbReference type="InterPro" id="IPR036390">
    <property type="entry name" value="WH_DNA-bd_sf"/>
</dbReference>
<feature type="domain" description="HTH lysR-type" evidence="5">
    <location>
        <begin position="5"/>
        <end position="62"/>
    </location>
</feature>
<keyword evidence="2" id="KW-0805">Transcription regulation</keyword>
<dbReference type="PANTHER" id="PTHR30579">
    <property type="entry name" value="TRANSCRIPTIONAL REGULATOR"/>
    <property type="match status" value="1"/>
</dbReference>
<evidence type="ECO:0000313" key="6">
    <source>
        <dbReference type="EMBL" id="MCB5199526.1"/>
    </source>
</evidence>
<dbReference type="InterPro" id="IPR050176">
    <property type="entry name" value="LTTR"/>
</dbReference>
<dbReference type="PROSITE" id="PS50931">
    <property type="entry name" value="HTH_LYSR"/>
    <property type="match status" value="1"/>
</dbReference>
<dbReference type="SUPFAM" id="SSF53850">
    <property type="entry name" value="Periplasmic binding protein-like II"/>
    <property type="match status" value="1"/>
</dbReference>
<dbReference type="InterPro" id="IPR036388">
    <property type="entry name" value="WH-like_DNA-bd_sf"/>
</dbReference>
<dbReference type="Pfam" id="PF03466">
    <property type="entry name" value="LysR_substrate"/>
    <property type="match status" value="1"/>
</dbReference>
<dbReference type="Pfam" id="PF00126">
    <property type="entry name" value="HTH_1"/>
    <property type="match status" value="1"/>
</dbReference>
<protein>
    <submittedName>
        <fullName evidence="6">LysR family transcriptional regulator</fullName>
    </submittedName>
</protein>
<evidence type="ECO:0000256" key="2">
    <source>
        <dbReference type="ARBA" id="ARBA00023015"/>
    </source>
</evidence>
<evidence type="ECO:0000256" key="4">
    <source>
        <dbReference type="ARBA" id="ARBA00023163"/>
    </source>
</evidence>
<evidence type="ECO:0000313" key="7">
    <source>
        <dbReference type="Proteomes" id="UP001138961"/>
    </source>
</evidence>
<dbReference type="PRINTS" id="PR00039">
    <property type="entry name" value="HTHLYSR"/>
</dbReference>
<accession>A0ABS8BUX5</accession>
<dbReference type="InterPro" id="IPR005119">
    <property type="entry name" value="LysR_subst-bd"/>
</dbReference>
<dbReference type="EMBL" id="JAJATZ010000004">
    <property type="protein sequence ID" value="MCB5199526.1"/>
    <property type="molecule type" value="Genomic_DNA"/>
</dbReference>
<sequence>MPRNIDMTALRSFVAVADCGGVTRAAGILNLTQSAVSMQLRRLEDSLGLTLMDRSGRTIGLTAAGEQLLGYGHRMLALNDEVFARLTAQEFSGEIRLGVPHDIVDPYVPRVLRAFSTEFPRVRVQLISAPTLQLRDMFDRGACDVIITTEAIPGPEAETLTEIPLAWVGAIGGTAWRTRPLRLAYCSNCVFRPGVIRALEQAEIAWELVVESDGDSAVNAAVSADLAVQAVIRTDISRQHEEIAHGGALPDLGRTKIAMYSQGGDAPVLTRLSELVRAAYGQREPAMA</sequence>
<comment type="similarity">
    <text evidence="1">Belongs to the LysR transcriptional regulatory family.</text>
</comment>
<evidence type="ECO:0000256" key="1">
    <source>
        <dbReference type="ARBA" id="ARBA00009437"/>
    </source>
</evidence>
<dbReference type="Gene3D" id="3.40.190.10">
    <property type="entry name" value="Periplasmic binding protein-like II"/>
    <property type="match status" value="2"/>
</dbReference>
<name>A0ABS8BUX5_9RHOB</name>
<organism evidence="6 7">
    <name type="scientific">Loktanella gaetbuli</name>
    <dbReference type="NCBI Taxonomy" id="2881335"/>
    <lineage>
        <taxon>Bacteria</taxon>
        <taxon>Pseudomonadati</taxon>
        <taxon>Pseudomonadota</taxon>
        <taxon>Alphaproteobacteria</taxon>
        <taxon>Rhodobacterales</taxon>
        <taxon>Roseobacteraceae</taxon>
        <taxon>Loktanella</taxon>
    </lineage>
</organism>